<reference evidence="1 2" key="1">
    <citation type="submission" date="2019-04" db="EMBL/GenBank/DDBJ databases">
        <title>Step-wise assembly of the neonatal virome modulated by breast feeding.</title>
        <authorList>
            <person name="Liang G."/>
            <person name="Bushman F."/>
        </authorList>
    </citation>
    <scope>NUCLEOTIDE SEQUENCE [LARGE SCALE GENOMIC DNA]</scope>
    <source>
        <strain evidence="1 2">E3754</strain>
    </source>
</reference>
<protein>
    <submittedName>
        <fullName evidence="1">Uncharacterized protein</fullName>
    </submittedName>
</protein>
<organism evidence="1 2">
    <name type="scientific">Enterococcus faecalis</name>
    <name type="common">Streptococcus faecalis</name>
    <dbReference type="NCBI Taxonomy" id="1351"/>
    <lineage>
        <taxon>Bacteria</taxon>
        <taxon>Bacillati</taxon>
        <taxon>Bacillota</taxon>
        <taxon>Bacilli</taxon>
        <taxon>Lactobacillales</taxon>
        <taxon>Enterococcaceae</taxon>
        <taxon>Enterococcus</taxon>
    </lineage>
</organism>
<proteinExistence type="predicted"/>
<sequence length="68" mass="7662">MKITIEGTPEEIAKMLQAIESSKDPKNINVNPQCGINKISEELARRITTRQEKIEKILSGVKQNQNGR</sequence>
<evidence type="ECO:0000313" key="1">
    <source>
        <dbReference type="EMBL" id="MXS54127.1"/>
    </source>
</evidence>
<dbReference type="AlphaFoldDB" id="A0AAP6RJI1"/>
<dbReference type="RefSeq" id="WP_010826247.1">
    <property type="nucleotide sequence ID" value="NZ_CAKMAI010000029.1"/>
</dbReference>
<dbReference type="EMBL" id="WVTJ01000071">
    <property type="protein sequence ID" value="MXS54127.1"/>
    <property type="molecule type" value="Genomic_DNA"/>
</dbReference>
<dbReference type="Proteomes" id="UP000429730">
    <property type="component" value="Unassembled WGS sequence"/>
</dbReference>
<evidence type="ECO:0000313" key="2">
    <source>
        <dbReference type="Proteomes" id="UP000429730"/>
    </source>
</evidence>
<comment type="caution">
    <text evidence="1">The sequence shown here is derived from an EMBL/GenBank/DDBJ whole genome shotgun (WGS) entry which is preliminary data.</text>
</comment>
<gene>
    <name evidence="1" type="ORF">GTI81_15690</name>
</gene>
<accession>A0AAP6RJI1</accession>
<name>A0AAP6RJI1_ENTFL</name>